<dbReference type="InterPro" id="IPR010325">
    <property type="entry name" value="Rhamnogal_lyase"/>
</dbReference>
<dbReference type="InterPro" id="IPR051850">
    <property type="entry name" value="Polysacch_Lyase_4"/>
</dbReference>
<keyword evidence="1" id="KW-0732">Signal</keyword>
<dbReference type="AlphaFoldDB" id="A0A2P2JXG1"/>
<organism evidence="2">
    <name type="scientific">Rhizophora mucronata</name>
    <name type="common">Asiatic mangrove</name>
    <dbReference type="NCBI Taxonomy" id="61149"/>
    <lineage>
        <taxon>Eukaryota</taxon>
        <taxon>Viridiplantae</taxon>
        <taxon>Streptophyta</taxon>
        <taxon>Embryophyta</taxon>
        <taxon>Tracheophyta</taxon>
        <taxon>Spermatophyta</taxon>
        <taxon>Magnoliopsida</taxon>
        <taxon>eudicotyledons</taxon>
        <taxon>Gunneridae</taxon>
        <taxon>Pentapetalae</taxon>
        <taxon>rosids</taxon>
        <taxon>fabids</taxon>
        <taxon>Malpighiales</taxon>
        <taxon>Rhizophoraceae</taxon>
        <taxon>Rhizophora</taxon>
    </lineage>
</organism>
<name>A0A2P2JXG1_RHIMU</name>
<dbReference type="PANTHER" id="PTHR32018:SF6">
    <property type="entry name" value="RHAMNOGALACTURONAN ENDOLYASE"/>
    <property type="match status" value="1"/>
</dbReference>
<proteinExistence type="predicted"/>
<dbReference type="EMBL" id="GGEC01017649">
    <property type="protein sequence ID" value="MBW98132.1"/>
    <property type="molecule type" value="Transcribed_RNA"/>
</dbReference>
<evidence type="ECO:0000256" key="1">
    <source>
        <dbReference type="SAM" id="SignalP"/>
    </source>
</evidence>
<accession>A0A2P2JXG1</accession>
<keyword evidence="2" id="KW-0456">Lyase</keyword>
<dbReference type="PANTHER" id="PTHR32018">
    <property type="entry name" value="RHAMNOGALACTURONATE LYASE FAMILY PROTEIN"/>
    <property type="match status" value="1"/>
</dbReference>
<dbReference type="GO" id="GO:0016829">
    <property type="term" value="F:lyase activity"/>
    <property type="evidence" value="ECO:0007669"/>
    <property type="project" value="UniProtKB-KW"/>
</dbReference>
<protein>
    <submittedName>
        <fullName evidence="2">Putative rhamnogalacturonate lyase B isoform X2</fullName>
    </submittedName>
</protein>
<dbReference type="Pfam" id="PF06045">
    <property type="entry name" value="Rhamnogal_lyase"/>
    <property type="match status" value="1"/>
</dbReference>
<evidence type="ECO:0000313" key="2">
    <source>
        <dbReference type="EMBL" id="MBW98132.1"/>
    </source>
</evidence>
<feature type="chain" id="PRO_5015194907" evidence="1">
    <location>
        <begin position="21"/>
        <end position="200"/>
    </location>
</feature>
<reference evidence="2" key="1">
    <citation type="submission" date="2018-02" db="EMBL/GenBank/DDBJ databases">
        <title>Rhizophora mucronata_Transcriptome.</title>
        <authorList>
            <person name="Meera S.P."/>
            <person name="Sreeshan A."/>
            <person name="Augustine A."/>
        </authorList>
    </citation>
    <scope>NUCLEOTIDE SEQUENCE</scope>
    <source>
        <tissue evidence="2">Leaf</tissue>
    </source>
</reference>
<sequence length="200" mass="22850">MGVCLWFFSFFFFLSTATSAETPREIAQTDVSSEARGVQLNARDNQRVVIDNGIVQVTLSRPDGDVTGIKYKGIDNVLETLNKDNNRGYWDVVWNTPGDPIIFDKLPATNFRIISAVEDQVEVSFSKTWNFSVGKAVVPLNVDKRYIMRRGSSGVYLYTILERLKGWPDVDMDQIRVVFKLQKNKYTFRTKIKKSNFISS</sequence>
<feature type="signal peptide" evidence="1">
    <location>
        <begin position="1"/>
        <end position="20"/>
    </location>
</feature>